<accession>A0A7W9AGF2</accession>
<keyword evidence="4 9" id="KW-0223">Dioxygenase</keyword>
<comment type="cofactor">
    <cofactor evidence="9">
        <name>heme</name>
        <dbReference type="ChEBI" id="CHEBI:30413"/>
    </cofactor>
    <text evidence="9">Binds 1 heme group per subunit.</text>
</comment>
<keyword evidence="6 9" id="KW-0408">Iron</keyword>
<keyword evidence="2 9" id="KW-0349">Heme</keyword>
<proteinExistence type="inferred from homology"/>
<dbReference type="Proteomes" id="UP000549617">
    <property type="component" value="Unassembled WGS sequence"/>
</dbReference>
<dbReference type="AlphaFoldDB" id="A0A7W9AGF2"/>
<dbReference type="Gene3D" id="1.20.58.480">
    <property type="match status" value="1"/>
</dbReference>
<dbReference type="GO" id="GO:0020037">
    <property type="term" value="F:heme binding"/>
    <property type="evidence" value="ECO:0007669"/>
    <property type="project" value="UniProtKB-UniRule"/>
</dbReference>
<keyword evidence="7 9" id="KW-0823">Tryptophan catabolism</keyword>
<dbReference type="GO" id="GO:0019442">
    <property type="term" value="P:L-tryptophan catabolic process to acetyl-CoA"/>
    <property type="evidence" value="ECO:0007669"/>
    <property type="project" value="TreeGrafter"/>
</dbReference>
<evidence type="ECO:0000256" key="5">
    <source>
        <dbReference type="ARBA" id="ARBA00023002"/>
    </source>
</evidence>
<feature type="binding site" description="axial binding residue" evidence="9">
    <location>
        <position position="232"/>
    </location>
    <ligand>
        <name>heme</name>
        <dbReference type="ChEBI" id="CHEBI:30413"/>
    </ligand>
    <ligandPart>
        <name>Fe</name>
        <dbReference type="ChEBI" id="CHEBI:18248"/>
    </ligandPart>
</feature>
<evidence type="ECO:0000256" key="2">
    <source>
        <dbReference type="ARBA" id="ARBA00022617"/>
    </source>
</evidence>
<dbReference type="GO" id="GO:0019441">
    <property type="term" value="P:L-tryptophan catabolic process to kynurenine"/>
    <property type="evidence" value="ECO:0007669"/>
    <property type="project" value="UniProtKB-UniRule"/>
</dbReference>
<comment type="subunit">
    <text evidence="1 9">Homotetramer.</text>
</comment>
<dbReference type="GO" id="GO:0046872">
    <property type="term" value="F:metal ion binding"/>
    <property type="evidence" value="ECO:0007669"/>
    <property type="project" value="UniProtKB-KW"/>
</dbReference>
<dbReference type="PANTHER" id="PTHR10138">
    <property type="entry name" value="TRYPTOPHAN 2,3-DIOXYGENASE"/>
    <property type="match status" value="1"/>
</dbReference>
<gene>
    <name evidence="9" type="primary">kynA</name>
    <name evidence="10" type="ORF">FHS49_001039</name>
</gene>
<evidence type="ECO:0000313" key="11">
    <source>
        <dbReference type="Proteomes" id="UP000549617"/>
    </source>
</evidence>
<comment type="catalytic activity">
    <reaction evidence="8 9">
        <text>L-tryptophan + O2 = N-formyl-L-kynurenine</text>
        <dbReference type="Rhea" id="RHEA:24536"/>
        <dbReference type="ChEBI" id="CHEBI:15379"/>
        <dbReference type="ChEBI" id="CHEBI:57912"/>
        <dbReference type="ChEBI" id="CHEBI:58629"/>
        <dbReference type="EC" id="1.13.11.11"/>
    </reaction>
</comment>
<reference evidence="10 11" key="1">
    <citation type="submission" date="2020-08" db="EMBL/GenBank/DDBJ databases">
        <title>Genomic Encyclopedia of Type Strains, Phase IV (KMG-IV): sequencing the most valuable type-strain genomes for metagenomic binning, comparative biology and taxonomic classification.</title>
        <authorList>
            <person name="Goeker M."/>
        </authorList>
    </citation>
    <scope>NUCLEOTIDE SEQUENCE [LARGE SCALE GENOMIC DNA]</scope>
    <source>
        <strain evidence="10 11">DSM 25079</strain>
    </source>
</reference>
<keyword evidence="5 9" id="KW-0560">Oxidoreductase</keyword>
<dbReference type="SUPFAM" id="SSF140959">
    <property type="entry name" value="Indolic compounds 2,3-dioxygenase-like"/>
    <property type="match status" value="1"/>
</dbReference>
<evidence type="ECO:0000256" key="7">
    <source>
        <dbReference type="ARBA" id="ARBA00023079"/>
    </source>
</evidence>
<dbReference type="Pfam" id="PF03301">
    <property type="entry name" value="Trp_dioxygenase"/>
    <property type="match status" value="1"/>
</dbReference>
<dbReference type="InterPro" id="IPR037217">
    <property type="entry name" value="Trp/Indoleamine_2_3_dOase-like"/>
</dbReference>
<evidence type="ECO:0000256" key="1">
    <source>
        <dbReference type="ARBA" id="ARBA00011881"/>
    </source>
</evidence>
<dbReference type="EC" id="1.13.11.11" evidence="9"/>
<evidence type="ECO:0000256" key="8">
    <source>
        <dbReference type="ARBA" id="ARBA00050412"/>
    </source>
</evidence>
<evidence type="ECO:0000256" key="6">
    <source>
        <dbReference type="ARBA" id="ARBA00023004"/>
    </source>
</evidence>
<keyword evidence="11" id="KW-1185">Reference proteome</keyword>
<dbReference type="UniPathway" id="UPA00333">
    <property type="reaction ID" value="UER00453"/>
</dbReference>
<comment type="caution">
    <text evidence="10">The sequence shown here is derived from an EMBL/GenBank/DDBJ whole genome shotgun (WGS) entry which is preliminary data.</text>
</comment>
<comment type="similarity">
    <text evidence="9">Belongs to the tryptophan 2,3-dioxygenase family.</text>
</comment>
<protein>
    <recommendedName>
        <fullName evidence="9">Tryptophan 2,3-dioxygenase</fullName>
        <shortName evidence="9">TDO</shortName>
        <ecNumber evidence="9">1.13.11.11</ecNumber>
    </recommendedName>
    <alternativeName>
        <fullName evidence="9">Tryptamin 2,3-dioxygenase</fullName>
    </alternativeName>
    <alternativeName>
        <fullName evidence="9">Tryptophan oxygenase</fullName>
        <shortName evidence="9">TO</shortName>
        <shortName evidence="9">TRPO</shortName>
    </alternativeName>
    <alternativeName>
        <fullName evidence="9">Tryptophan pyrrolase</fullName>
    </alternativeName>
    <alternativeName>
        <fullName evidence="9">Tryptophanase</fullName>
    </alternativeName>
</protein>
<name>A0A7W9AGF2_9SPHN</name>
<sequence>MENRTTAGAASASPSPTYGSYLRLPEILAAQTPLSDAHDEMLFIVIHQTSELWIKLCLHELGAACAAIAADNVPPALKMMSRVARIQSQLIQSWDVLATMTPADYSRMREKLGSSSGFQSHQYRLMEFVMGNKNARMIEVHEGTPDIKAMLQAGLERPGIYDLSIRLLATRGLPIPQEAIERDVTQPYAANPAVEAAWAIVYRDPERYWDLYELAEKLVDLEYRFQLWRFGHLKAIERIIGFKRGTGGTAGVPYLAAVVNQVFFPELLDVRKIL</sequence>
<dbReference type="PANTHER" id="PTHR10138:SF0">
    <property type="entry name" value="TRYPTOPHAN 2,3-DIOXYGENASE"/>
    <property type="match status" value="1"/>
</dbReference>
<dbReference type="EMBL" id="JACIJC010000002">
    <property type="protein sequence ID" value="MBB5685031.1"/>
    <property type="molecule type" value="Genomic_DNA"/>
</dbReference>
<evidence type="ECO:0000256" key="9">
    <source>
        <dbReference type="HAMAP-Rule" id="MF_01972"/>
    </source>
</evidence>
<dbReference type="InterPro" id="IPR004981">
    <property type="entry name" value="Trp_2_3_dOase"/>
</dbReference>
<dbReference type="GO" id="GO:0004833">
    <property type="term" value="F:L-tryptophan 2,3-dioxygenase activity"/>
    <property type="evidence" value="ECO:0007669"/>
    <property type="project" value="UniProtKB-UniRule"/>
</dbReference>
<evidence type="ECO:0000256" key="3">
    <source>
        <dbReference type="ARBA" id="ARBA00022723"/>
    </source>
</evidence>
<feature type="binding site" evidence="9">
    <location>
        <begin position="43"/>
        <end position="47"/>
    </location>
    <ligand>
        <name>substrate</name>
    </ligand>
</feature>
<feature type="binding site" evidence="9">
    <location>
        <position position="246"/>
    </location>
    <ligand>
        <name>substrate</name>
    </ligand>
</feature>
<dbReference type="RefSeq" id="WP_184016048.1">
    <property type="nucleotide sequence ID" value="NZ_JACIJC010000002.1"/>
</dbReference>
<comment type="pathway">
    <text evidence="9">Amino-acid degradation; L-tryptophan degradation via kynurenine pathway; L-kynurenine from L-tryptophan: step 1/2.</text>
</comment>
<evidence type="ECO:0000256" key="4">
    <source>
        <dbReference type="ARBA" id="ARBA00022964"/>
    </source>
</evidence>
<organism evidence="10 11">
    <name type="scientific">Sphingobium boeckii</name>
    <dbReference type="NCBI Taxonomy" id="1082345"/>
    <lineage>
        <taxon>Bacteria</taxon>
        <taxon>Pseudomonadati</taxon>
        <taxon>Pseudomonadota</taxon>
        <taxon>Alphaproteobacteria</taxon>
        <taxon>Sphingomonadales</taxon>
        <taxon>Sphingomonadaceae</taxon>
        <taxon>Sphingobium</taxon>
    </lineage>
</organism>
<feature type="binding site" evidence="9">
    <location>
        <position position="109"/>
    </location>
    <ligand>
        <name>substrate</name>
    </ligand>
</feature>
<dbReference type="HAMAP" id="MF_01972">
    <property type="entry name" value="T23O"/>
    <property type="match status" value="1"/>
</dbReference>
<comment type="function">
    <text evidence="9">Heme-dependent dioxygenase that catalyzes the oxidative cleavage of the L-tryptophan (L-Trp) pyrrole ring and converts L-tryptophan to N-formyl-L-kynurenine. Catalyzes the oxidative cleavage of the indole moiety.</text>
</comment>
<keyword evidence="3 9" id="KW-0479">Metal-binding</keyword>
<evidence type="ECO:0000313" key="10">
    <source>
        <dbReference type="EMBL" id="MBB5685031.1"/>
    </source>
</evidence>
<dbReference type="FunFam" id="1.20.58.480:FF:000001">
    <property type="entry name" value="Tryptophan 2,3-dioxygenase"/>
    <property type="match status" value="1"/>
</dbReference>
<feature type="binding site" evidence="9">
    <location>
        <position position="105"/>
    </location>
    <ligand>
        <name>substrate</name>
    </ligand>
</feature>